<feature type="compositionally biased region" description="Basic residues" evidence="1">
    <location>
        <begin position="437"/>
        <end position="449"/>
    </location>
</feature>
<feature type="region of interest" description="Disordered" evidence="1">
    <location>
        <begin position="120"/>
        <end position="164"/>
    </location>
</feature>
<feature type="region of interest" description="Disordered" evidence="1">
    <location>
        <begin position="416"/>
        <end position="449"/>
    </location>
</feature>
<evidence type="ECO:0000313" key="3">
    <source>
        <dbReference type="Proteomes" id="UP000824890"/>
    </source>
</evidence>
<evidence type="ECO:0000256" key="1">
    <source>
        <dbReference type="SAM" id="MobiDB-lite"/>
    </source>
</evidence>
<comment type="caution">
    <text evidence="2">The sequence shown here is derived from an EMBL/GenBank/DDBJ whole genome shotgun (WGS) entry which is preliminary data.</text>
</comment>
<gene>
    <name evidence="2" type="ORF">HID58_032316</name>
</gene>
<sequence>MELLETLRSGIEGVNGEEDQVEVQTNIISDSGTRISCKEKINTLNSDKLQVPLTVTPDSSLPTSCAFGEASTEVGHTISKATSSVLAGLALPQPQLQGAWTKPLLITGATESLTLFSDSPAAENSEWPALSTRDIGRKKNQSSVDRTKAVQQTKRVDSSSTQRVKLPTDKTRFPWAAQMNPQTRNLHRVTVPEYMEDGTPKVTIPDHVLLHVAHVFASADASPPEMNIQKVIEVSSETSQEAAVAKRDATLSDIPIPSQIKEAMSMATVQASNSQQYILHAPVSDKPATPKEDTSCICDEVIDKINSTDVDDLVSLATVSVLENLYESPTVICVNETIESSPTESAPTKQHIESSITQTSTEVSKESIRMQEIDLGSNQFASLTSLEGEEEYQLDLDESSGPIDILTPLGKRLLRERPVKPSAKGMEWQLQSSSRGRGNRGRGNRGKLR</sequence>
<proteinExistence type="predicted"/>
<protein>
    <submittedName>
        <fullName evidence="2">Uncharacterized protein</fullName>
    </submittedName>
</protein>
<feature type="compositionally biased region" description="Polar residues" evidence="1">
    <location>
        <begin position="141"/>
        <end position="163"/>
    </location>
</feature>
<dbReference type="Proteomes" id="UP000824890">
    <property type="component" value="Unassembled WGS sequence"/>
</dbReference>
<dbReference type="EMBL" id="JAGKQM010000009">
    <property type="protein sequence ID" value="KAH0908995.1"/>
    <property type="molecule type" value="Genomic_DNA"/>
</dbReference>
<name>A0ABQ8BXL7_BRANA</name>
<feature type="region of interest" description="Disordered" evidence="1">
    <location>
        <begin position="341"/>
        <end position="362"/>
    </location>
</feature>
<accession>A0ABQ8BXL7</accession>
<organism evidence="2 3">
    <name type="scientific">Brassica napus</name>
    <name type="common">Rape</name>
    <dbReference type="NCBI Taxonomy" id="3708"/>
    <lineage>
        <taxon>Eukaryota</taxon>
        <taxon>Viridiplantae</taxon>
        <taxon>Streptophyta</taxon>
        <taxon>Embryophyta</taxon>
        <taxon>Tracheophyta</taxon>
        <taxon>Spermatophyta</taxon>
        <taxon>Magnoliopsida</taxon>
        <taxon>eudicotyledons</taxon>
        <taxon>Gunneridae</taxon>
        <taxon>Pentapetalae</taxon>
        <taxon>rosids</taxon>
        <taxon>malvids</taxon>
        <taxon>Brassicales</taxon>
        <taxon>Brassicaceae</taxon>
        <taxon>Brassiceae</taxon>
        <taxon>Brassica</taxon>
    </lineage>
</organism>
<keyword evidence="3" id="KW-1185">Reference proteome</keyword>
<evidence type="ECO:0000313" key="2">
    <source>
        <dbReference type="EMBL" id="KAH0908995.1"/>
    </source>
</evidence>
<reference evidence="2 3" key="1">
    <citation type="submission" date="2021-05" db="EMBL/GenBank/DDBJ databases">
        <title>Genome Assembly of Synthetic Allotetraploid Brassica napus Reveals Homoeologous Exchanges between Subgenomes.</title>
        <authorList>
            <person name="Davis J.T."/>
        </authorList>
    </citation>
    <scope>NUCLEOTIDE SEQUENCE [LARGE SCALE GENOMIC DNA]</scope>
    <source>
        <strain evidence="3">cv. Da-Ae</strain>
        <tissue evidence="2">Seedling</tissue>
    </source>
</reference>